<dbReference type="OrthoDB" id="4823714at2759"/>
<reference evidence="2" key="2">
    <citation type="journal article" date="2019" name="Mol. Plant Microbe Interact.">
        <title>Genome sequence resources for four phytopathogenic fungi from the Colletotrichum orbiculare species complex.</title>
        <authorList>
            <person name="Gan P."/>
            <person name="Tsushima A."/>
            <person name="Narusaka M."/>
            <person name="Narusaka Y."/>
            <person name="Takano Y."/>
            <person name="Kubo Y."/>
            <person name="Shirasu K."/>
        </authorList>
    </citation>
    <scope>GENOME REANNOTATION</scope>
    <source>
        <strain evidence="2">104-T / ATCC 96160 / CBS 514.97 / LARS 414 / MAFF 240422</strain>
    </source>
</reference>
<accession>N4VUP4</accession>
<evidence type="ECO:0000313" key="2">
    <source>
        <dbReference type="Proteomes" id="UP000014480"/>
    </source>
</evidence>
<reference evidence="2" key="1">
    <citation type="journal article" date="2013" name="New Phytol.">
        <title>Comparative genomic and transcriptomic analyses reveal the hemibiotrophic stage shift of Colletotrichum fungi.</title>
        <authorList>
            <person name="Gan P."/>
            <person name="Ikeda K."/>
            <person name="Irieda H."/>
            <person name="Narusaka M."/>
            <person name="O'Connell R.J."/>
            <person name="Narusaka Y."/>
            <person name="Takano Y."/>
            <person name="Kubo Y."/>
            <person name="Shirasu K."/>
        </authorList>
    </citation>
    <scope>NUCLEOTIDE SEQUENCE [LARGE SCALE GENOMIC DNA]</scope>
    <source>
        <strain evidence="2">104-T / ATCC 96160 / CBS 514.97 / LARS 414 / MAFF 240422</strain>
    </source>
</reference>
<comment type="caution">
    <text evidence="1">The sequence shown here is derived from an EMBL/GenBank/DDBJ whole genome shotgun (WGS) entry which is preliminary data.</text>
</comment>
<gene>
    <name evidence="1" type="ORF">Cob_v010610</name>
</gene>
<keyword evidence="2" id="KW-1185">Reference proteome</keyword>
<evidence type="ECO:0000313" key="1">
    <source>
        <dbReference type="EMBL" id="TDZ16288.1"/>
    </source>
</evidence>
<dbReference type="HOGENOM" id="CLU_1245267_0_0_1"/>
<dbReference type="Proteomes" id="UP000014480">
    <property type="component" value="Unassembled WGS sequence"/>
</dbReference>
<dbReference type="EMBL" id="AMCV02000035">
    <property type="protein sequence ID" value="TDZ16288.1"/>
    <property type="molecule type" value="Genomic_DNA"/>
</dbReference>
<proteinExistence type="predicted"/>
<dbReference type="AlphaFoldDB" id="N4VUP4"/>
<sequence>MVGDARKKGGAYSDNPVTMRHRQYEANLAPEKLTLRRRKFCEYRALRSTCLKVSESEAYKTETSRDGKLHHLRIACNNKLTNRVHANIPSFDPDVEAFVTRFHDGRWEKGLKKTLAANDPIRQQNLAFRRLERISGTEESRRLQNNAEDAVMEDAAVEDAAVEDAAVEDAPAAEGGGAADGAASQANTLDQSDASPKISFYIVVDSPGVDANGNEVQGNSKD</sequence>
<protein>
    <submittedName>
        <fullName evidence="1">Uncharacterized protein</fullName>
    </submittedName>
</protein>
<dbReference type="eggNOG" id="ENOG502R9PW">
    <property type="taxonomic scope" value="Eukaryota"/>
</dbReference>
<name>N4VUP4_COLOR</name>
<organism evidence="1 2">
    <name type="scientific">Colletotrichum orbiculare (strain 104-T / ATCC 96160 / CBS 514.97 / LARS 414 / MAFF 240422)</name>
    <name type="common">Cucumber anthracnose fungus</name>
    <name type="synonym">Colletotrichum lagenarium</name>
    <dbReference type="NCBI Taxonomy" id="1213857"/>
    <lineage>
        <taxon>Eukaryota</taxon>
        <taxon>Fungi</taxon>
        <taxon>Dikarya</taxon>
        <taxon>Ascomycota</taxon>
        <taxon>Pezizomycotina</taxon>
        <taxon>Sordariomycetes</taxon>
        <taxon>Hypocreomycetidae</taxon>
        <taxon>Glomerellales</taxon>
        <taxon>Glomerellaceae</taxon>
        <taxon>Colletotrichum</taxon>
        <taxon>Colletotrichum orbiculare species complex</taxon>
    </lineage>
</organism>